<gene>
    <name evidence="2" type="ORF">BB347_16355</name>
    <name evidence="3" type="ORF">SAMN05421809_1089</name>
</gene>
<dbReference type="GeneID" id="30957548"/>
<accession>A0A1N7A9X6</accession>
<dbReference type="RefSeq" id="WP_076579769.1">
    <property type="nucleotide sequence ID" value="NZ_CP019327.1"/>
</dbReference>
<organism evidence="3 4">
    <name type="scientific">Natronorubrum daqingense</name>
    <dbReference type="NCBI Taxonomy" id="588898"/>
    <lineage>
        <taxon>Archaea</taxon>
        <taxon>Methanobacteriati</taxon>
        <taxon>Methanobacteriota</taxon>
        <taxon>Stenosarchaea group</taxon>
        <taxon>Halobacteria</taxon>
        <taxon>Halobacteriales</taxon>
        <taxon>Natrialbaceae</taxon>
        <taxon>Natronorubrum</taxon>
    </lineage>
</organism>
<reference evidence="2 5" key="1">
    <citation type="submission" date="2017-01" db="EMBL/GenBank/DDBJ databases">
        <title>Complete genome sequence of Haloterrigena daqingensis type strain (JX313T).</title>
        <authorList>
            <person name="Shuang W."/>
        </authorList>
    </citation>
    <scope>NUCLEOTIDE SEQUENCE [LARGE SCALE GENOMIC DNA]</scope>
    <source>
        <strain evidence="2 5">JX313</strain>
    </source>
</reference>
<dbReference type="InterPro" id="IPR006311">
    <property type="entry name" value="TAT_signal"/>
</dbReference>
<sequence>MLDTQPDGDDDHSINRRRLLRATATSVTALAGLGVASSSTSASTIPCACTEEQENQCGPNEECVCEEIPGGAHTGPIRRTECVSTESDASIECEPDDPEDMTVGELESSPTYTCS</sequence>
<evidence type="ECO:0000313" key="2">
    <source>
        <dbReference type="EMBL" id="APX98059.1"/>
    </source>
</evidence>
<dbReference type="PROSITE" id="PS51318">
    <property type="entry name" value="TAT"/>
    <property type="match status" value="1"/>
</dbReference>
<dbReference type="Proteomes" id="UP000187321">
    <property type="component" value="Chromosome"/>
</dbReference>
<name>A0A1N7A9X6_9EURY</name>
<evidence type="ECO:0000313" key="5">
    <source>
        <dbReference type="Proteomes" id="UP000187321"/>
    </source>
</evidence>
<feature type="compositionally biased region" description="Acidic residues" evidence="1">
    <location>
        <begin position="89"/>
        <end position="102"/>
    </location>
</feature>
<keyword evidence="4" id="KW-1185">Reference proteome</keyword>
<evidence type="ECO:0000256" key="1">
    <source>
        <dbReference type="SAM" id="MobiDB-lite"/>
    </source>
</evidence>
<evidence type="ECO:0000313" key="4">
    <source>
        <dbReference type="Proteomes" id="UP000185687"/>
    </source>
</evidence>
<feature type="region of interest" description="Disordered" evidence="1">
    <location>
        <begin position="85"/>
        <end position="115"/>
    </location>
</feature>
<dbReference type="STRING" id="588898.BB347_16355"/>
<proteinExistence type="predicted"/>
<dbReference type="AlphaFoldDB" id="A0A1N7A9X6"/>
<dbReference type="Proteomes" id="UP000185687">
    <property type="component" value="Unassembled WGS sequence"/>
</dbReference>
<evidence type="ECO:0000313" key="3">
    <source>
        <dbReference type="EMBL" id="SIR35925.1"/>
    </source>
</evidence>
<reference evidence="3 4" key="2">
    <citation type="submission" date="2017-01" db="EMBL/GenBank/DDBJ databases">
        <authorList>
            <person name="Mah S.A."/>
            <person name="Swanson W.J."/>
            <person name="Moy G.W."/>
            <person name="Vacquier V.D."/>
        </authorList>
    </citation>
    <scope>NUCLEOTIDE SEQUENCE [LARGE SCALE GENOMIC DNA]</scope>
    <source>
        <strain evidence="3 4">CGMCC 1.8909</strain>
    </source>
</reference>
<dbReference type="OrthoDB" id="383571at2157"/>
<dbReference type="EMBL" id="CP019327">
    <property type="protein sequence ID" value="APX98059.1"/>
    <property type="molecule type" value="Genomic_DNA"/>
</dbReference>
<protein>
    <submittedName>
        <fullName evidence="3">Uncharacterized protein</fullName>
    </submittedName>
</protein>
<dbReference type="EMBL" id="FTNP01000001">
    <property type="protein sequence ID" value="SIR35925.1"/>
    <property type="molecule type" value="Genomic_DNA"/>
</dbReference>
<dbReference type="KEGG" id="hda:BB347_16355"/>